<feature type="region of interest" description="Disordered" evidence="2">
    <location>
        <begin position="60"/>
        <end position="85"/>
    </location>
</feature>
<accession>A0A9W7EP78</accession>
<comment type="caution">
    <text evidence="4">The sequence shown here is derived from an EMBL/GenBank/DDBJ whole genome shotgun (WGS) entry which is preliminary data.</text>
</comment>
<dbReference type="GO" id="GO:0016491">
    <property type="term" value="F:oxidoreductase activity"/>
    <property type="evidence" value="ECO:0007669"/>
    <property type="project" value="UniProtKB-KW"/>
</dbReference>
<evidence type="ECO:0000256" key="1">
    <source>
        <dbReference type="RuleBase" id="RU003682"/>
    </source>
</evidence>
<keyword evidence="5" id="KW-1185">Reference proteome</keyword>
<dbReference type="InterPro" id="IPR005123">
    <property type="entry name" value="Oxoglu/Fe-dep_dioxygenase_dom"/>
</dbReference>
<comment type="similarity">
    <text evidence="1">Belongs to the iron/ascorbate-dependent oxidoreductase family.</text>
</comment>
<keyword evidence="1" id="KW-0560">Oxidoreductase</keyword>
<keyword evidence="1" id="KW-0408">Iron</keyword>
<dbReference type="OrthoDB" id="46846at2759"/>
<protein>
    <recommendedName>
        <fullName evidence="3">Fe2OG dioxygenase domain-containing protein</fullName>
    </recommendedName>
</protein>
<sequence>MELEEVFERTGAAVYCLQSDDSSDSINQAIDILLEIPPTPVPETGENCDENCDKNYAYAESLPDPSSKKLSSKKRKSPTNTTTSSTADPFLHPSIVLSYAYLSLHLLQPSVTPLSLSLNSWPSNPSSLLLHASNLRSISSLLPSFLAYKKASQTSTSLLPLPQLEFVDLISVEDVINVRSKSTYMACLLGSLLGRHEEVEEMLKGFKVDFRIAPELWRLKAEETNVIVEGSTKNPIEIRDFLPQNYFSRLRDIFNPDAAFWEETDYSSGRYYSYYIPVKDKSDNFFDQLLKYMHSSLGKYYDLQNVKGYEIWAHTRMGGNSLGHWLHYDTDEWGVDNRKIVRHPKVSAVFYLEGEGGETVVFDEGRGWKVGTEANKFFAFEGDKLHGVLPCGGEGRRTTFMVGFWEVEKEGGGRGKGGKDGPWSDLPRAGRRSNWIREIEEVEEEEVREVVAKEPKSVEEAFEKLEDCKGDVEIPKDIDQRFFFPGEGLEYFQKNLFEAD</sequence>
<gene>
    <name evidence="4" type="ORF">TrST_g12821</name>
</gene>
<dbReference type="AlphaFoldDB" id="A0A9W7EP78"/>
<feature type="domain" description="Fe2OG dioxygenase" evidence="3">
    <location>
        <begin position="299"/>
        <end position="407"/>
    </location>
</feature>
<dbReference type="Gene3D" id="2.60.120.620">
    <property type="entry name" value="q2cbj1_9rhob like domain"/>
    <property type="match status" value="1"/>
</dbReference>
<dbReference type="GO" id="GO:0046872">
    <property type="term" value="F:metal ion binding"/>
    <property type="evidence" value="ECO:0007669"/>
    <property type="project" value="UniProtKB-KW"/>
</dbReference>
<keyword evidence="1" id="KW-0479">Metal-binding</keyword>
<evidence type="ECO:0000313" key="5">
    <source>
        <dbReference type="Proteomes" id="UP001165085"/>
    </source>
</evidence>
<name>A0A9W7EP78_9STRA</name>
<organism evidence="4 5">
    <name type="scientific">Triparma strigata</name>
    <dbReference type="NCBI Taxonomy" id="1606541"/>
    <lineage>
        <taxon>Eukaryota</taxon>
        <taxon>Sar</taxon>
        <taxon>Stramenopiles</taxon>
        <taxon>Ochrophyta</taxon>
        <taxon>Bolidophyceae</taxon>
        <taxon>Parmales</taxon>
        <taxon>Triparmaceae</taxon>
        <taxon>Triparma</taxon>
    </lineage>
</organism>
<evidence type="ECO:0000256" key="2">
    <source>
        <dbReference type="SAM" id="MobiDB-lite"/>
    </source>
</evidence>
<proteinExistence type="inferred from homology"/>
<reference evidence="5" key="1">
    <citation type="journal article" date="2023" name="Commun. Biol.">
        <title>Genome analysis of Parmales, the sister group of diatoms, reveals the evolutionary specialization of diatoms from phago-mixotrophs to photoautotrophs.</title>
        <authorList>
            <person name="Ban H."/>
            <person name="Sato S."/>
            <person name="Yoshikawa S."/>
            <person name="Yamada K."/>
            <person name="Nakamura Y."/>
            <person name="Ichinomiya M."/>
            <person name="Sato N."/>
            <person name="Blanc-Mathieu R."/>
            <person name="Endo H."/>
            <person name="Kuwata A."/>
            <person name="Ogata H."/>
        </authorList>
    </citation>
    <scope>NUCLEOTIDE SEQUENCE [LARGE SCALE GENOMIC DNA]</scope>
    <source>
        <strain evidence="5">NIES 3701</strain>
    </source>
</reference>
<dbReference type="Proteomes" id="UP001165085">
    <property type="component" value="Unassembled WGS sequence"/>
</dbReference>
<evidence type="ECO:0000259" key="3">
    <source>
        <dbReference type="PROSITE" id="PS51471"/>
    </source>
</evidence>
<evidence type="ECO:0000313" key="4">
    <source>
        <dbReference type="EMBL" id="GMH84965.1"/>
    </source>
</evidence>
<dbReference type="PROSITE" id="PS51471">
    <property type="entry name" value="FE2OG_OXY"/>
    <property type="match status" value="1"/>
</dbReference>
<dbReference type="EMBL" id="BRXY01000298">
    <property type="protein sequence ID" value="GMH84965.1"/>
    <property type="molecule type" value="Genomic_DNA"/>
</dbReference>